<feature type="compositionally biased region" description="Polar residues" evidence="1">
    <location>
        <begin position="449"/>
        <end position="476"/>
    </location>
</feature>
<feature type="compositionally biased region" description="Basic and acidic residues" evidence="1">
    <location>
        <begin position="63"/>
        <end position="85"/>
    </location>
</feature>
<feature type="region of interest" description="Disordered" evidence="1">
    <location>
        <begin position="535"/>
        <end position="600"/>
    </location>
</feature>
<feature type="compositionally biased region" description="Acidic residues" evidence="1">
    <location>
        <begin position="110"/>
        <end position="120"/>
    </location>
</feature>
<proteinExistence type="predicted"/>
<evidence type="ECO:0000256" key="2">
    <source>
        <dbReference type="SAM" id="Phobius"/>
    </source>
</evidence>
<dbReference type="PANTHER" id="PTHR33700">
    <property type="entry name" value="MYB-LIKE PROTEIN X"/>
    <property type="match status" value="1"/>
</dbReference>
<dbReference type="AlphaFoldDB" id="A0AAV8TEY4"/>
<feature type="compositionally biased region" description="Basic and acidic residues" evidence="1">
    <location>
        <begin position="536"/>
        <end position="548"/>
    </location>
</feature>
<sequence>MTKRVPSRNARSKGIKSKHVLQICLLLGISFWLIYQVKHSHDKKKELNESDARISTSSQSGDEMLKIGRKDLHPRVPEFVKNEKHEEDEEEDNEEQEEINKKEKLRHDQDQEEDEEEEIVHEEGSKHEEEYKKDDAIKEDDKKNEEEEQEEETKDEETEDEGGEGGDDGIDKHDQEKMEGDADGEEDFIEEETEREENSEEKKTENNEGKDKGLQVDPDPSLEDRDHENNAHEAREEHYKADDASSAVAHDASKTSTEPEKLGADTSNENSGRSDLEQNNKSVNISKAQEEHYKADDASSAVTRDIAANSSELEGASSEKSNENLSTDDSIQENELDGNNAKDVKGDQTNPTSQSKQGVTAEYVPSGENKDGDLNLHNPHPQNKSPEVASASNNQQQTSNKLVEVTGGDNSKDGSTGASGSSQRSETLNKISKSIETQNGTVDGATTEEVASQKTIELEPSNDNTVSNSSQLQNNLVVDDKTGHIEANGGIPSNSSSNLDSSDKKIKPDVAADADINSESSIQINKVTHAAIELKSGSDNESAEKDKTPGSSTYNVIGTADAHEHVDSSIDEDGNDNRIDLDTLPNHSIEGINSRDDASE</sequence>
<dbReference type="PANTHER" id="PTHR33700:SF4">
    <property type="entry name" value="MYB-LIKE PROTEIN X"/>
    <property type="match status" value="1"/>
</dbReference>
<protein>
    <submittedName>
        <fullName evidence="3">Uncharacterized protein</fullName>
    </submittedName>
</protein>
<evidence type="ECO:0000313" key="3">
    <source>
        <dbReference type="EMBL" id="KAJ8764783.1"/>
    </source>
</evidence>
<feature type="compositionally biased region" description="Basic and acidic residues" evidence="1">
    <location>
        <begin position="288"/>
        <end position="297"/>
    </location>
</feature>
<feature type="compositionally biased region" description="Polar residues" evidence="1">
    <location>
        <begin position="413"/>
        <end position="441"/>
    </location>
</feature>
<keyword evidence="4" id="KW-1185">Reference proteome</keyword>
<feature type="compositionally biased region" description="Polar residues" evidence="1">
    <location>
        <begin position="380"/>
        <end position="401"/>
    </location>
</feature>
<feature type="compositionally biased region" description="Acidic residues" evidence="1">
    <location>
        <begin position="146"/>
        <end position="168"/>
    </location>
</feature>
<accession>A0AAV8TEY4</accession>
<feature type="compositionally biased region" description="Acidic residues" evidence="1">
    <location>
        <begin position="181"/>
        <end position="199"/>
    </location>
</feature>
<evidence type="ECO:0000313" key="4">
    <source>
        <dbReference type="Proteomes" id="UP001159364"/>
    </source>
</evidence>
<feature type="compositionally biased region" description="Basic and acidic residues" evidence="1">
    <location>
        <begin position="222"/>
        <end position="243"/>
    </location>
</feature>
<feature type="compositionally biased region" description="Acidic residues" evidence="1">
    <location>
        <begin position="86"/>
        <end position="97"/>
    </location>
</feature>
<organism evidence="3 4">
    <name type="scientific">Erythroxylum novogranatense</name>
    <dbReference type="NCBI Taxonomy" id="1862640"/>
    <lineage>
        <taxon>Eukaryota</taxon>
        <taxon>Viridiplantae</taxon>
        <taxon>Streptophyta</taxon>
        <taxon>Embryophyta</taxon>
        <taxon>Tracheophyta</taxon>
        <taxon>Spermatophyta</taxon>
        <taxon>Magnoliopsida</taxon>
        <taxon>eudicotyledons</taxon>
        <taxon>Gunneridae</taxon>
        <taxon>Pentapetalae</taxon>
        <taxon>rosids</taxon>
        <taxon>fabids</taxon>
        <taxon>Malpighiales</taxon>
        <taxon>Erythroxylaceae</taxon>
        <taxon>Erythroxylum</taxon>
    </lineage>
</organism>
<keyword evidence="2" id="KW-0472">Membrane</keyword>
<feature type="region of interest" description="Disordered" evidence="1">
    <location>
        <begin position="42"/>
        <end position="506"/>
    </location>
</feature>
<name>A0AAV8TEY4_9ROSI</name>
<feature type="compositionally biased region" description="Basic and acidic residues" evidence="1">
    <location>
        <begin position="98"/>
        <end position="109"/>
    </location>
</feature>
<feature type="compositionally biased region" description="Polar residues" evidence="1">
    <location>
        <begin position="347"/>
        <end position="358"/>
    </location>
</feature>
<reference evidence="3 4" key="1">
    <citation type="submission" date="2021-09" db="EMBL/GenBank/DDBJ databases">
        <title>Genomic insights and catalytic innovation underlie evolution of tropane alkaloids biosynthesis.</title>
        <authorList>
            <person name="Wang Y.-J."/>
            <person name="Tian T."/>
            <person name="Huang J.-P."/>
            <person name="Huang S.-X."/>
        </authorList>
    </citation>
    <scope>NUCLEOTIDE SEQUENCE [LARGE SCALE GENOMIC DNA]</scope>
    <source>
        <strain evidence="3">KIB-2018</strain>
        <tissue evidence="3">Leaf</tissue>
    </source>
</reference>
<feature type="compositionally biased region" description="Basic and acidic residues" evidence="1">
    <location>
        <begin position="169"/>
        <end position="180"/>
    </location>
</feature>
<evidence type="ECO:0000256" key="1">
    <source>
        <dbReference type="SAM" id="MobiDB-lite"/>
    </source>
</evidence>
<dbReference type="Proteomes" id="UP001159364">
    <property type="component" value="Linkage Group LG05"/>
</dbReference>
<feature type="transmembrane region" description="Helical" evidence="2">
    <location>
        <begin position="20"/>
        <end position="37"/>
    </location>
</feature>
<feature type="compositionally biased region" description="Basic and acidic residues" evidence="1">
    <location>
        <begin position="121"/>
        <end position="145"/>
    </location>
</feature>
<keyword evidence="2" id="KW-0812">Transmembrane</keyword>
<keyword evidence="2" id="KW-1133">Transmembrane helix</keyword>
<gene>
    <name evidence="3" type="ORF">K2173_009185</name>
</gene>
<feature type="compositionally biased region" description="Basic and acidic residues" evidence="1">
    <location>
        <begin position="43"/>
        <end position="52"/>
    </location>
</feature>
<feature type="compositionally biased region" description="Basic and acidic residues" evidence="1">
    <location>
        <begin position="251"/>
        <end position="263"/>
    </location>
</feature>
<feature type="compositionally biased region" description="Basic and acidic residues" evidence="1">
    <location>
        <begin position="200"/>
        <end position="214"/>
    </location>
</feature>
<dbReference type="EMBL" id="JAIWQS010000005">
    <property type="protein sequence ID" value="KAJ8764783.1"/>
    <property type="molecule type" value="Genomic_DNA"/>
</dbReference>
<comment type="caution">
    <text evidence="3">The sequence shown here is derived from an EMBL/GenBank/DDBJ whole genome shotgun (WGS) entry which is preliminary data.</text>
</comment>